<dbReference type="EMBL" id="LXQA010026335">
    <property type="protein sequence ID" value="MCH94037.1"/>
    <property type="molecule type" value="Genomic_DNA"/>
</dbReference>
<reference evidence="1 2" key="1">
    <citation type="journal article" date="2018" name="Front. Plant Sci.">
        <title>Red Clover (Trifolium pratense) and Zigzag Clover (T. medium) - A Picture of Genomic Similarities and Differences.</title>
        <authorList>
            <person name="Dluhosova J."/>
            <person name="Istvanek J."/>
            <person name="Nedelnik J."/>
            <person name="Repkova J."/>
        </authorList>
    </citation>
    <scope>NUCLEOTIDE SEQUENCE [LARGE SCALE GENOMIC DNA]</scope>
    <source>
        <strain evidence="2">cv. 10/8</strain>
        <tissue evidence="1">Leaf</tissue>
    </source>
</reference>
<dbReference type="AlphaFoldDB" id="A0A392N2J6"/>
<sequence>MSTLVWRLFHKRLPTKENLNNRGVLLNSSALCAGVPVALAEGGPNHLYLLKNLVPAGFRWEKLLEEAIILSWRILRARSKGFKYDLSMWRLNPLACIGVNLRSAGFRPVLL</sequence>
<organism evidence="1 2">
    <name type="scientific">Trifolium medium</name>
    <dbReference type="NCBI Taxonomy" id="97028"/>
    <lineage>
        <taxon>Eukaryota</taxon>
        <taxon>Viridiplantae</taxon>
        <taxon>Streptophyta</taxon>
        <taxon>Embryophyta</taxon>
        <taxon>Tracheophyta</taxon>
        <taxon>Spermatophyta</taxon>
        <taxon>Magnoliopsida</taxon>
        <taxon>eudicotyledons</taxon>
        <taxon>Gunneridae</taxon>
        <taxon>Pentapetalae</taxon>
        <taxon>rosids</taxon>
        <taxon>fabids</taxon>
        <taxon>Fabales</taxon>
        <taxon>Fabaceae</taxon>
        <taxon>Papilionoideae</taxon>
        <taxon>50 kb inversion clade</taxon>
        <taxon>NPAAA clade</taxon>
        <taxon>Hologalegina</taxon>
        <taxon>IRL clade</taxon>
        <taxon>Trifolieae</taxon>
        <taxon>Trifolium</taxon>
    </lineage>
</organism>
<protein>
    <recommendedName>
        <fullName evidence="3">Reverse transcriptase zinc-binding domain-containing protein</fullName>
    </recommendedName>
</protein>
<comment type="caution">
    <text evidence="1">The sequence shown here is derived from an EMBL/GenBank/DDBJ whole genome shotgun (WGS) entry which is preliminary data.</text>
</comment>
<proteinExistence type="predicted"/>
<feature type="non-terminal residue" evidence="1">
    <location>
        <position position="111"/>
    </location>
</feature>
<evidence type="ECO:0000313" key="1">
    <source>
        <dbReference type="EMBL" id="MCH94037.1"/>
    </source>
</evidence>
<evidence type="ECO:0008006" key="3">
    <source>
        <dbReference type="Google" id="ProtNLM"/>
    </source>
</evidence>
<evidence type="ECO:0000313" key="2">
    <source>
        <dbReference type="Proteomes" id="UP000265520"/>
    </source>
</evidence>
<name>A0A392N2J6_9FABA</name>
<keyword evidence="2" id="KW-1185">Reference proteome</keyword>
<accession>A0A392N2J6</accession>
<dbReference type="Proteomes" id="UP000265520">
    <property type="component" value="Unassembled WGS sequence"/>
</dbReference>